<sequence>MHRRDGKRSVAVVVKDDREGLEGRDQSVEEMRYREEQARLVERYLRGEVEKERVMCRRVVLDEYLDGREEREGCDAGEEKCDVCGGVG</sequence>
<evidence type="ECO:0000313" key="2">
    <source>
        <dbReference type="Proteomes" id="UP001186974"/>
    </source>
</evidence>
<dbReference type="EMBL" id="JAWDJW010006348">
    <property type="protein sequence ID" value="KAK3065215.1"/>
    <property type="molecule type" value="Genomic_DNA"/>
</dbReference>
<evidence type="ECO:0000313" key="1">
    <source>
        <dbReference type="EMBL" id="KAK3065215.1"/>
    </source>
</evidence>
<dbReference type="Proteomes" id="UP001186974">
    <property type="component" value="Unassembled WGS sequence"/>
</dbReference>
<comment type="caution">
    <text evidence="1">The sequence shown here is derived from an EMBL/GenBank/DDBJ whole genome shotgun (WGS) entry which is preliminary data.</text>
</comment>
<proteinExistence type="predicted"/>
<keyword evidence="2" id="KW-1185">Reference proteome</keyword>
<reference evidence="1" key="1">
    <citation type="submission" date="2024-09" db="EMBL/GenBank/DDBJ databases">
        <title>Black Yeasts Isolated from many extreme environments.</title>
        <authorList>
            <person name="Coleine C."/>
            <person name="Stajich J.E."/>
            <person name="Selbmann L."/>
        </authorList>
    </citation>
    <scope>NUCLEOTIDE SEQUENCE</scope>
    <source>
        <strain evidence="1">CCFEE 5737</strain>
    </source>
</reference>
<gene>
    <name evidence="1" type="ORF">LTS18_006001</name>
</gene>
<protein>
    <submittedName>
        <fullName evidence="1">Uncharacterized protein</fullName>
    </submittedName>
</protein>
<name>A0ACC3DCH6_9PEZI</name>
<accession>A0ACC3DCH6</accession>
<organism evidence="1 2">
    <name type="scientific">Coniosporium uncinatum</name>
    <dbReference type="NCBI Taxonomy" id="93489"/>
    <lineage>
        <taxon>Eukaryota</taxon>
        <taxon>Fungi</taxon>
        <taxon>Dikarya</taxon>
        <taxon>Ascomycota</taxon>
        <taxon>Pezizomycotina</taxon>
        <taxon>Dothideomycetes</taxon>
        <taxon>Dothideomycetes incertae sedis</taxon>
        <taxon>Coniosporium</taxon>
    </lineage>
</organism>